<reference evidence="3" key="1">
    <citation type="submission" date="2020-05" db="EMBL/GenBank/DDBJ databases">
        <title>Mycena genomes resolve the evolution of fungal bioluminescence.</title>
        <authorList>
            <person name="Tsai I.J."/>
        </authorList>
    </citation>
    <scope>NUCLEOTIDE SEQUENCE</scope>
    <source>
        <strain evidence="3">CCC161011</strain>
    </source>
</reference>
<dbReference type="EMBL" id="JACAZI010000032">
    <property type="protein sequence ID" value="KAF7330986.1"/>
    <property type="molecule type" value="Genomic_DNA"/>
</dbReference>
<feature type="transmembrane region" description="Helical" evidence="1">
    <location>
        <begin position="174"/>
        <end position="205"/>
    </location>
</feature>
<evidence type="ECO:0000259" key="2">
    <source>
        <dbReference type="Pfam" id="PF20152"/>
    </source>
</evidence>
<name>A0A8H7CBP1_9AGAR</name>
<feature type="transmembrane region" description="Helical" evidence="1">
    <location>
        <begin position="56"/>
        <end position="77"/>
    </location>
</feature>
<feature type="transmembrane region" description="Helical" evidence="1">
    <location>
        <begin position="20"/>
        <end position="44"/>
    </location>
</feature>
<feature type="domain" description="DUF6534" evidence="2">
    <location>
        <begin position="191"/>
        <end position="277"/>
    </location>
</feature>
<keyword evidence="1" id="KW-0472">Membrane</keyword>
<accession>A0A8H7CBP1</accession>
<protein>
    <recommendedName>
        <fullName evidence="2">DUF6534 domain-containing protein</fullName>
    </recommendedName>
</protein>
<gene>
    <name evidence="3" type="ORF">MVEN_02438700</name>
</gene>
<keyword evidence="4" id="KW-1185">Reference proteome</keyword>
<proteinExistence type="predicted"/>
<dbReference type="Proteomes" id="UP000620124">
    <property type="component" value="Unassembled WGS sequence"/>
</dbReference>
<feature type="transmembrane region" description="Helical" evidence="1">
    <location>
        <begin position="252"/>
        <end position="272"/>
    </location>
</feature>
<keyword evidence="1" id="KW-1133">Transmembrane helix</keyword>
<sequence length="350" mass="39146">MSTAAIPFPVFDVLLAQTYGIALAGVFVSCALFGVVALQVFIYYTKKTKDPFLIRAMPAFLLVMEFIHQVLLCVGIYKPIINHFGDEGIAAAIFSELFVWYRPDYLKAVLKILQIASFFQGLCATSAHLFYTYRICMFRKGLWIVPCISIPLTLTQLAFNFANQILTLIHRDIAYIQTIAFTVYVTHGVNAFLDIFFVVCMVILLSKEYTIFSQTQSMIRRLTVMVINTGLITTIATLLTIIFIGVQPATFTYAFFNFWVSPLYANSVMANLNSRDYIRGRRENSNTAASGSIELNAWHINNTTSHPTLPTQAGSGETKVMNGVAISQDTIMRKDDRMASTVGYKLTGDV</sequence>
<dbReference type="InterPro" id="IPR045339">
    <property type="entry name" value="DUF6534"/>
</dbReference>
<keyword evidence="1" id="KW-0812">Transmembrane</keyword>
<dbReference type="PANTHER" id="PTHR40465">
    <property type="entry name" value="CHROMOSOME 1, WHOLE GENOME SHOTGUN SEQUENCE"/>
    <property type="match status" value="1"/>
</dbReference>
<feature type="transmembrane region" description="Helical" evidence="1">
    <location>
        <begin position="142"/>
        <end position="162"/>
    </location>
</feature>
<comment type="caution">
    <text evidence="3">The sequence shown here is derived from an EMBL/GenBank/DDBJ whole genome shotgun (WGS) entry which is preliminary data.</text>
</comment>
<evidence type="ECO:0000313" key="3">
    <source>
        <dbReference type="EMBL" id="KAF7330986.1"/>
    </source>
</evidence>
<dbReference type="OrthoDB" id="2884999at2759"/>
<dbReference type="Pfam" id="PF20152">
    <property type="entry name" value="DUF6534"/>
    <property type="match status" value="1"/>
</dbReference>
<dbReference type="AlphaFoldDB" id="A0A8H7CBP1"/>
<feature type="transmembrane region" description="Helical" evidence="1">
    <location>
        <begin position="226"/>
        <end position="246"/>
    </location>
</feature>
<dbReference type="PANTHER" id="PTHR40465:SF1">
    <property type="entry name" value="DUF6534 DOMAIN-CONTAINING PROTEIN"/>
    <property type="match status" value="1"/>
</dbReference>
<evidence type="ECO:0000313" key="4">
    <source>
        <dbReference type="Proteomes" id="UP000620124"/>
    </source>
</evidence>
<evidence type="ECO:0000256" key="1">
    <source>
        <dbReference type="SAM" id="Phobius"/>
    </source>
</evidence>
<organism evidence="3 4">
    <name type="scientific">Mycena venus</name>
    <dbReference type="NCBI Taxonomy" id="2733690"/>
    <lineage>
        <taxon>Eukaryota</taxon>
        <taxon>Fungi</taxon>
        <taxon>Dikarya</taxon>
        <taxon>Basidiomycota</taxon>
        <taxon>Agaricomycotina</taxon>
        <taxon>Agaricomycetes</taxon>
        <taxon>Agaricomycetidae</taxon>
        <taxon>Agaricales</taxon>
        <taxon>Marasmiineae</taxon>
        <taxon>Mycenaceae</taxon>
        <taxon>Mycena</taxon>
    </lineage>
</organism>
<feature type="transmembrane region" description="Helical" evidence="1">
    <location>
        <begin position="108"/>
        <end position="130"/>
    </location>
</feature>